<evidence type="ECO:0000256" key="5">
    <source>
        <dbReference type="ARBA" id="ARBA00022989"/>
    </source>
</evidence>
<reference evidence="9 10" key="1">
    <citation type="submission" date="2022-06" db="EMBL/GenBank/DDBJ databases">
        <authorList>
            <person name="Xuan X."/>
        </authorList>
    </citation>
    <scope>NUCLEOTIDE SEQUENCE [LARGE SCALE GENOMIC DNA]</scope>
    <source>
        <strain evidence="9 10">2V75</strain>
    </source>
</reference>
<keyword evidence="3" id="KW-1003">Cell membrane</keyword>
<dbReference type="RefSeq" id="WP_252740551.1">
    <property type="nucleotide sequence ID" value="NZ_JAMXIB010000003.1"/>
</dbReference>
<feature type="transmembrane region" description="Helical" evidence="7">
    <location>
        <begin position="368"/>
        <end position="391"/>
    </location>
</feature>
<evidence type="ECO:0000256" key="4">
    <source>
        <dbReference type="ARBA" id="ARBA00022692"/>
    </source>
</evidence>
<evidence type="ECO:0000313" key="10">
    <source>
        <dbReference type="Proteomes" id="UP001206312"/>
    </source>
</evidence>
<evidence type="ECO:0000256" key="7">
    <source>
        <dbReference type="SAM" id="Phobius"/>
    </source>
</evidence>
<keyword evidence="4 7" id="KW-0812">Transmembrane</keyword>
<keyword evidence="10" id="KW-1185">Reference proteome</keyword>
<name>A0ABT1AWV3_9FLAO</name>
<evidence type="ECO:0000313" key="9">
    <source>
        <dbReference type="EMBL" id="MCO5724169.1"/>
    </source>
</evidence>
<gene>
    <name evidence="9" type="ORF">NG653_04840</name>
</gene>
<comment type="caution">
    <text evidence="9">The sequence shown here is derived from an EMBL/GenBank/DDBJ whole genome shotgun (WGS) entry which is preliminary data.</text>
</comment>
<sequence length="403" mass="43636">MKVPLYIAGRYLRSRSSQNAVNIINAVTFAVIVIGSAALFIVLSGFSGLKSFSLSFSNTFDPDLKAAPLTGKTFTLDPSVSRALMDLPEVASFSAELEERVYLTHKQKSRIAWIKGVDSAYSRVTGIDSTLFLGQWDLVGQQTVTGIDIANLLGLSIQDYRSPLVVLAPKPGKGSLGAGGLGEKPYNQLSLVLSGVYQLEENLDKKYVFAELPLVQALLERGYDQVSGLNIRLQPGADEEGARKAVQAVLGPGVGLKNRKELNQTLYRMLNTENLATYLIFTLVLIIALFNVVGAIIMMILDKQQNSRTLYSLGLTLKDLRRVYFIQGVMVTSAGGLIGLLIGSALIASQLFFGWLKITPSLAYPVEYRLANVGIVLATILVLGVIAAKIASTRITYKLLKGA</sequence>
<evidence type="ECO:0000256" key="1">
    <source>
        <dbReference type="ARBA" id="ARBA00004651"/>
    </source>
</evidence>
<evidence type="ECO:0000256" key="6">
    <source>
        <dbReference type="ARBA" id="ARBA00023136"/>
    </source>
</evidence>
<organism evidence="9 10">
    <name type="scientific">Robiginitalea marina</name>
    <dbReference type="NCBI Taxonomy" id="2954105"/>
    <lineage>
        <taxon>Bacteria</taxon>
        <taxon>Pseudomonadati</taxon>
        <taxon>Bacteroidota</taxon>
        <taxon>Flavobacteriia</taxon>
        <taxon>Flavobacteriales</taxon>
        <taxon>Flavobacteriaceae</taxon>
        <taxon>Robiginitalea</taxon>
    </lineage>
</organism>
<comment type="similarity">
    <text evidence="2">Belongs to the ABC-4 integral membrane protein family. LolC/E subfamily.</text>
</comment>
<proteinExistence type="inferred from homology"/>
<feature type="transmembrane region" description="Helical" evidence="7">
    <location>
        <begin position="275"/>
        <end position="301"/>
    </location>
</feature>
<dbReference type="Proteomes" id="UP001206312">
    <property type="component" value="Unassembled WGS sequence"/>
</dbReference>
<dbReference type="InterPro" id="IPR003838">
    <property type="entry name" value="ABC3_permease_C"/>
</dbReference>
<evidence type="ECO:0000256" key="3">
    <source>
        <dbReference type="ARBA" id="ARBA00022475"/>
    </source>
</evidence>
<evidence type="ECO:0000259" key="8">
    <source>
        <dbReference type="Pfam" id="PF02687"/>
    </source>
</evidence>
<dbReference type="PANTHER" id="PTHR30489">
    <property type="entry name" value="LIPOPROTEIN-RELEASING SYSTEM TRANSMEMBRANE PROTEIN LOLE"/>
    <property type="match status" value="1"/>
</dbReference>
<comment type="subcellular location">
    <subcellularLocation>
        <location evidence="1">Cell membrane</location>
        <topology evidence="1">Multi-pass membrane protein</topology>
    </subcellularLocation>
</comment>
<accession>A0ABT1AWV3</accession>
<dbReference type="Pfam" id="PF02687">
    <property type="entry name" value="FtsX"/>
    <property type="match status" value="1"/>
</dbReference>
<keyword evidence="6 7" id="KW-0472">Membrane</keyword>
<dbReference type="PANTHER" id="PTHR30489:SF0">
    <property type="entry name" value="LIPOPROTEIN-RELEASING SYSTEM TRANSMEMBRANE PROTEIN LOLE"/>
    <property type="match status" value="1"/>
</dbReference>
<feature type="domain" description="ABC3 transporter permease C-terminal" evidence="8">
    <location>
        <begin position="279"/>
        <end position="394"/>
    </location>
</feature>
<evidence type="ECO:0000256" key="2">
    <source>
        <dbReference type="ARBA" id="ARBA00005236"/>
    </source>
</evidence>
<dbReference type="InterPro" id="IPR051447">
    <property type="entry name" value="Lipoprotein-release_system"/>
</dbReference>
<feature type="transmembrane region" description="Helical" evidence="7">
    <location>
        <begin position="322"/>
        <end position="348"/>
    </location>
</feature>
<keyword evidence="5 7" id="KW-1133">Transmembrane helix</keyword>
<protein>
    <submittedName>
        <fullName evidence="9">FtsX-like permease family protein</fullName>
    </submittedName>
</protein>
<feature type="transmembrane region" description="Helical" evidence="7">
    <location>
        <begin position="21"/>
        <end position="46"/>
    </location>
</feature>
<dbReference type="EMBL" id="JAMXIB010000003">
    <property type="protein sequence ID" value="MCO5724169.1"/>
    <property type="molecule type" value="Genomic_DNA"/>
</dbReference>